<dbReference type="Proteomes" id="UP001378188">
    <property type="component" value="Unassembled WGS sequence"/>
</dbReference>
<evidence type="ECO:0000313" key="2">
    <source>
        <dbReference type="Proteomes" id="UP001378188"/>
    </source>
</evidence>
<name>A0AAW9RLR1_9HYPH</name>
<protein>
    <submittedName>
        <fullName evidence="1">Uncharacterized protein</fullName>
    </submittedName>
</protein>
<dbReference type="EMBL" id="JAZHOF010000003">
    <property type="protein sequence ID" value="MEJ8571253.1"/>
    <property type="molecule type" value="Genomic_DNA"/>
</dbReference>
<sequence>MKAFNVGESVFVPHLDRTARVLEVIHVGREELSGARPVWGYRLEGIEEPVEKKYCETPGAAT</sequence>
<dbReference type="RefSeq" id="WP_340328956.1">
    <property type="nucleotide sequence ID" value="NZ_JAZHOF010000003.1"/>
</dbReference>
<gene>
    <name evidence="1" type="ORF">V3328_07200</name>
</gene>
<comment type="caution">
    <text evidence="1">The sequence shown here is derived from an EMBL/GenBank/DDBJ whole genome shotgun (WGS) entry which is preliminary data.</text>
</comment>
<proteinExistence type="predicted"/>
<reference evidence="1 2" key="1">
    <citation type="submission" date="2024-02" db="EMBL/GenBank/DDBJ databases">
        <title>Genome analysis and characterization of Microbaculum marinisediminis sp. nov., isolated from marine sediment.</title>
        <authorList>
            <person name="Du Z.-J."/>
            <person name="Ye Y.-Q."/>
            <person name="Zhang Z.-R."/>
            <person name="Yuan S.-M."/>
            <person name="Zhang X.-Y."/>
        </authorList>
    </citation>
    <scope>NUCLEOTIDE SEQUENCE [LARGE SCALE GENOMIC DNA]</scope>
    <source>
        <strain evidence="1 2">SDUM1044001</strain>
    </source>
</reference>
<organism evidence="1 2">
    <name type="scientific">Microbaculum marinum</name>
    <dbReference type="NCBI Taxonomy" id="1764581"/>
    <lineage>
        <taxon>Bacteria</taxon>
        <taxon>Pseudomonadati</taxon>
        <taxon>Pseudomonadota</taxon>
        <taxon>Alphaproteobacteria</taxon>
        <taxon>Hyphomicrobiales</taxon>
        <taxon>Tepidamorphaceae</taxon>
        <taxon>Microbaculum</taxon>
    </lineage>
</organism>
<evidence type="ECO:0000313" key="1">
    <source>
        <dbReference type="EMBL" id="MEJ8571253.1"/>
    </source>
</evidence>
<keyword evidence="2" id="KW-1185">Reference proteome</keyword>
<dbReference type="AlphaFoldDB" id="A0AAW9RLR1"/>
<accession>A0AAW9RLR1</accession>